<organism evidence="7 8">
    <name type="scientific">Pseudidiomarina aestuarii</name>
    <dbReference type="NCBI Taxonomy" id="624146"/>
    <lineage>
        <taxon>Bacteria</taxon>
        <taxon>Pseudomonadati</taxon>
        <taxon>Pseudomonadota</taxon>
        <taxon>Gammaproteobacteria</taxon>
        <taxon>Alteromonadales</taxon>
        <taxon>Idiomarinaceae</taxon>
        <taxon>Pseudidiomarina</taxon>
    </lineage>
</organism>
<evidence type="ECO:0000256" key="6">
    <source>
        <dbReference type="SAM" id="Phobius"/>
    </source>
</evidence>
<comment type="subcellular location">
    <subcellularLocation>
        <location evidence="1">Cell membrane</location>
        <topology evidence="1">Multi-pass membrane protein</topology>
    </subcellularLocation>
</comment>
<feature type="non-terminal residue" evidence="7">
    <location>
        <position position="1"/>
    </location>
</feature>
<name>A0A2T4CLU0_9GAMM</name>
<evidence type="ECO:0000313" key="8">
    <source>
        <dbReference type="Proteomes" id="UP000243022"/>
    </source>
</evidence>
<evidence type="ECO:0000256" key="1">
    <source>
        <dbReference type="ARBA" id="ARBA00004651"/>
    </source>
</evidence>
<evidence type="ECO:0000256" key="2">
    <source>
        <dbReference type="ARBA" id="ARBA00022475"/>
    </source>
</evidence>
<keyword evidence="3 6" id="KW-0812">Transmembrane</keyword>
<reference evidence="7 8" key="1">
    <citation type="submission" date="2018-03" db="EMBL/GenBank/DDBJ databases">
        <title>Cross-interface Injection: A General Nanoliter Liquid Handling Method Applied to Single Cells Genome Amplification Automated Nanoliter Liquid Handling Applied to Single Cell Multiple Displacement Amplification.</title>
        <authorList>
            <person name="Yun J."/>
            <person name="Xu P."/>
            <person name="Xu J."/>
            <person name="Dai X."/>
            <person name="Wang Y."/>
            <person name="Zheng X."/>
            <person name="Cao C."/>
            <person name="Yi Q."/>
            <person name="Zhu Y."/>
            <person name="Wang L."/>
            <person name="Dong Z."/>
            <person name="Huang Y."/>
            <person name="Huang L."/>
            <person name="Du W."/>
        </authorList>
    </citation>
    <scope>NUCLEOTIDE SEQUENCE [LARGE SCALE GENOMIC DNA]</scope>
    <source>
        <strain evidence="7 8">Z-E1-2</strain>
    </source>
</reference>
<feature type="transmembrane region" description="Helical" evidence="6">
    <location>
        <begin position="46"/>
        <end position="65"/>
    </location>
</feature>
<evidence type="ECO:0000256" key="5">
    <source>
        <dbReference type="ARBA" id="ARBA00023136"/>
    </source>
</evidence>
<dbReference type="PANTHER" id="PTHR42703">
    <property type="entry name" value="NADH DEHYDROGENASE"/>
    <property type="match status" value="1"/>
</dbReference>
<keyword evidence="2" id="KW-1003">Cell membrane</keyword>
<keyword evidence="4 6" id="KW-1133">Transmembrane helix</keyword>
<keyword evidence="5 6" id="KW-0472">Membrane</keyword>
<dbReference type="Proteomes" id="UP000243022">
    <property type="component" value="Unassembled WGS sequence"/>
</dbReference>
<dbReference type="PANTHER" id="PTHR42703:SF1">
    <property type="entry name" value="NA(+)_H(+) ANTIPORTER SUBUNIT D1"/>
    <property type="match status" value="1"/>
</dbReference>
<evidence type="ECO:0000256" key="4">
    <source>
        <dbReference type="ARBA" id="ARBA00022989"/>
    </source>
</evidence>
<dbReference type="GO" id="GO:0005886">
    <property type="term" value="C:plasma membrane"/>
    <property type="evidence" value="ECO:0007669"/>
    <property type="project" value="UniProtKB-SubCell"/>
</dbReference>
<accession>A0A2T4CLU0</accession>
<feature type="transmembrane region" description="Helical" evidence="6">
    <location>
        <begin position="85"/>
        <end position="105"/>
    </location>
</feature>
<gene>
    <name evidence="7" type="ORF">C9986_02695</name>
</gene>
<evidence type="ECO:0000256" key="3">
    <source>
        <dbReference type="ARBA" id="ARBA00022692"/>
    </source>
</evidence>
<comment type="caution">
    <text evidence="7">The sequence shown here is derived from an EMBL/GenBank/DDBJ whole genome shotgun (WGS) entry which is preliminary data.</text>
</comment>
<protein>
    <submittedName>
        <fullName evidence="7">Monovalent cation/H+ antiporter subunit D</fullName>
    </submittedName>
</protein>
<dbReference type="InterPro" id="IPR050586">
    <property type="entry name" value="CPA3_Na-H_Antiporter_D"/>
</dbReference>
<dbReference type="AlphaFoldDB" id="A0A2T4CLU0"/>
<evidence type="ECO:0000313" key="7">
    <source>
        <dbReference type="EMBL" id="PTB82529.1"/>
    </source>
</evidence>
<sequence length="138" mass="14820">QLAQHSTLGILFFAAAIAVIGMPPLSGFIGKLFILEAARTGAQVALLWPIVLGTTFLVMIALSRAGSRMFWHVLEGKPGEVKHPWTQLSAIVFLVGCSIALTLFAQPLAELTEQIAYDLMNPSYYIDAVLGQPGGSHE</sequence>
<feature type="transmembrane region" description="Helical" evidence="6">
    <location>
        <begin position="12"/>
        <end position="34"/>
    </location>
</feature>
<dbReference type="EMBL" id="PYVS01000110">
    <property type="protein sequence ID" value="PTB82529.1"/>
    <property type="molecule type" value="Genomic_DNA"/>
</dbReference>
<proteinExistence type="predicted"/>